<evidence type="ECO:0000313" key="2">
    <source>
        <dbReference type="Proteomes" id="UP000004650"/>
    </source>
</evidence>
<dbReference type="EMBL" id="ACDS02000013">
    <property type="protein sequence ID" value="KMV76088.1"/>
    <property type="molecule type" value="Genomic_DNA"/>
</dbReference>
<reference evidence="1 2" key="2">
    <citation type="submission" date="2013-10" db="EMBL/GenBank/DDBJ databases">
        <title>The Genome Sequence of Fusobacterium nucleatum subsp. animalis D11.</title>
        <authorList>
            <consortium name="The Broad Institute Genomics Platform"/>
            <person name="Earl A."/>
            <person name="Ward D."/>
            <person name="Feldgarden M."/>
            <person name="Gevers D."/>
            <person name="Kostic A."/>
            <person name="Garrett W."/>
            <person name="Young S.K."/>
            <person name="Zeng Q."/>
            <person name="Gargeya S."/>
            <person name="Fitzgerald M."/>
            <person name="Abouelleil A."/>
            <person name="Alvarado L."/>
            <person name="Berlin A.M."/>
            <person name="Chapman S.B."/>
            <person name="Gainer-Dewar J."/>
            <person name="Goldberg J."/>
            <person name="Gnerre S."/>
            <person name="Griggs A."/>
            <person name="Gujja S."/>
            <person name="Hansen M."/>
            <person name="Howarth C."/>
            <person name="Imamovic A."/>
            <person name="Ireland A."/>
            <person name="Larimer J."/>
            <person name="McCowan C."/>
            <person name="Murphy C."/>
            <person name="Pearson M."/>
            <person name="Poon T.W."/>
            <person name="Priest M."/>
            <person name="Roberts A."/>
            <person name="Saif S."/>
            <person name="Shea T."/>
            <person name="Sykes S."/>
            <person name="Wortman J."/>
            <person name="Nusbaum C."/>
            <person name="Birren B."/>
        </authorList>
    </citation>
    <scope>NUCLEOTIDE SEQUENCE [LARGE SCALE GENOMIC DNA]</scope>
    <source>
        <strain evidence="1 2">D11</strain>
    </source>
</reference>
<dbReference type="Proteomes" id="UP000004650">
    <property type="component" value="Unassembled WGS sequence"/>
</dbReference>
<proteinExistence type="predicted"/>
<gene>
    <name evidence="1" type="ORF">PSAG_04536</name>
</gene>
<accession>A0A0K9CNP8</accession>
<reference evidence="2" key="1">
    <citation type="submission" date="2009-02" db="EMBL/GenBank/DDBJ databases">
        <title>The Genome Sequence of Shigella sp. D9.</title>
        <authorList>
            <consortium name="The Broad Institute Genome Sequencing Platform"/>
            <person name="Ward D."/>
            <person name="Young S.K."/>
            <person name="Kodira C.D."/>
            <person name="Zeng Q."/>
            <person name="Koehrsen M."/>
            <person name="Alvarado L."/>
            <person name="Berlin A."/>
            <person name="Borenstein D."/>
            <person name="Chen Z."/>
            <person name="Engels R."/>
            <person name="Freedman E."/>
            <person name="Gellesch M."/>
            <person name="Goldberg J."/>
            <person name="Griggs A."/>
            <person name="Gujja S."/>
            <person name="Heiman D."/>
            <person name="Hepburn T."/>
            <person name="Howarth C."/>
            <person name="Jen D."/>
            <person name="Larson L."/>
            <person name="Lewis B."/>
            <person name="Mehta T."/>
            <person name="Park D."/>
            <person name="Pearson M."/>
            <person name="Roberts A."/>
            <person name="Saif S."/>
            <person name="Shea T."/>
            <person name="Shenoy N."/>
            <person name="Sisk P."/>
            <person name="Stolte C."/>
            <person name="Sykes S."/>
            <person name="Walk T."/>
            <person name="White J."/>
            <person name="Yandava C."/>
            <person name="Allen-Vercoe E."/>
            <person name="Strauss J."/>
            <person name="Sibley C."/>
            <person name="White A."/>
            <person name="Ambrose C."/>
            <person name="Lander E."/>
            <person name="Nusbaum C."/>
            <person name="Galagan J."/>
            <person name="Birren B."/>
        </authorList>
    </citation>
    <scope>NUCLEOTIDE SEQUENCE [LARGE SCALE GENOMIC DNA]</scope>
    <source>
        <strain evidence="2">D11</strain>
    </source>
</reference>
<evidence type="ECO:0000313" key="1">
    <source>
        <dbReference type="EMBL" id="KMV76088.1"/>
    </source>
</evidence>
<dbReference type="SUPFAM" id="SSF69279">
    <property type="entry name" value="Phage tail proteins"/>
    <property type="match status" value="1"/>
</dbReference>
<sequence>MEIDLKNIDTFDFTKEVENARRTEITIFYEGKNITKEIHSQLTSCSQSDSINQLDTLELTLENRDMLWISSWMPQKGETLKALLTLKHWKKDLEIITHDMGLFYIDTVDFSGPPDVVNIKAISFDIASDIVDKKENKVWENVTFKTILNEIANKRKIKAICDISFNRKYKRIEQKLQSDFDFLKKLSEEAGINLKLFDNKIIAFEEEEYEKKMLKRFF</sequence>
<name>A0A0K9CNP8_9FUSO</name>
<organism evidence="1 2">
    <name type="scientific">Fusobacterium animalis D11</name>
    <dbReference type="NCBI Taxonomy" id="556264"/>
    <lineage>
        <taxon>Bacteria</taxon>
        <taxon>Fusobacteriati</taxon>
        <taxon>Fusobacteriota</taxon>
        <taxon>Fusobacteriia</taxon>
        <taxon>Fusobacteriales</taxon>
        <taxon>Fusobacteriaceae</taxon>
        <taxon>Fusobacterium</taxon>
    </lineage>
</organism>
<dbReference type="AlphaFoldDB" id="A0A0K9CNP8"/>
<comment type="caution">
    <text evidence="1">The sequence shown here is derived from an EMBL/GenBank/DDBJ whole genome shotgun (WGS) entry which is preliminary data.</text>
</comment>
<protein>
    <submittedName>
        <fullName evidence="1">Uncharacterized protein</fullName>
    </submittedName>
</protein>